<organism evidence="2 3">
    <name type="scientific">Neonectria punicea</name>
    <dbReference type="NCBI Taxonomy" id="979145"/>
    <lineage>
        <taxon>Eukaryota</taxon>
        <taxon>Fungi</taxon>
        <taxon>Dikarya</taxon>
        <taxon>Ascomycota</taxon>
        <taxon>Pezizomycotina</taxon>
        <taxon>Sordariomycetes</taxon>
        <taxon>Hypocreomycetidae</taxon>
        <taxon>Hypocreales</taxon>
        <taxon>Nectriaceae</taxon>
        <taxon>Neonectria</taxon>
    </lineage>
</organism>
<dbReference type="InterPro" id="IPR032710">
    <property type="entry name" value="NTF2-like_dom_sf"/>
</dbReference>
<dbReference type="SUPFAM" id="SSF54427">
    <property type="entry name" value="NTF2-like"/>
    <property type="match status" value="1"/>
</dbReference>
<accession>A0ABR1HEM3</accession>
<name>A0ABR1HEM3_9HYPO</name>
<dbReference type="EMBL" id="JAZAVJ010000036">
    <property type="protein sequence ID" value="KAK7419638.1"/>
    <property type="molecule type" value="Genomic_DNA"/>
</dbReference>
<proteinExistence type="predicted"/>
<protein>
    <recommendedName>
        <fullName evidence="1">SnoaL-like domain-containing protein</fullName>
    </recommendedName>
</protein>
<reference evidence="2 3" key="1">
    <citation type="journal article" date="2025" name="Microbiol. Resour. Announc.">
        <title>Draft genome sequences for Neonectria magnoliae and Neonectria punicea, canker pathogens of Liriodendron tulipifera and Acer saccharum in West Virginia.</title>
        <authorList>
            <person name="Petronek H.M."/>
            <person name="Kasson M.T."/>
            <person name="Metheny A.M."/>
            <person name="Stauder C.M."/>
            <person name="Lovett B."/>
            <person name="Lynch S.C."/>
            <person name="Garnas J.R."/>
            <person name="Kasson L.R."/>
            <person name="Stajich J.E."/>
        </authorList>
    </citation>
    <scope>NUCLEOTIDE SEQUENCE [LARGE SCALE GENOMIC DNA]</scope>
    <source>
        <strain evidence="2 3">NRRL 64653</strain>
    </source>
</reference>
<evidence type="ECO:0000313" key="2">
    <source>
        <dbReference type="EMBL" id="KAK7419638.1"/>
    </source>
</evidence>
<keyword evidence="3" id="KW-1185">Reference proteome</keyword>
<dbReference type="Proteomes" id="UP001498476">
    <property type="component" value="Unassembled WGS sequence"/>
</dbReference>
<evidence type="ECO:0000313" key="3">
    <source>
        <dbReference type="Proteomes" id="UP001498476"/>
    </source>
</evidence>
<feature type="domain" description="SnoaL-like" evidence="1">
    <location>
        <begin position="23"/>
        <end position="161"/>
    </location>
</feature>
<dbReference type="Gene3D" id="3.10.450.50">
    <property type="match status" value="1"/>
</dbReference>
<dbReference type="Pfam" id="PF13577">
    <property type="entry name" value="SnoaL_4"/>
    <property type="match status" value="1"/>
</dbReference>
<evidence type="ECO:0000259" key="1">
    <source>
        <dbReference type="Pfam" id="PF13577"/>
    </source>
</evidence>
<comment type="caution">
    <text evidence="2">The sequence shown here is derived from an EMBL/GenBank/DDBJ whole genome shotgun (WGS) entry which is preliminary data.</text>
</comment>
<dbReference type="InterPro" id="IPR037401">
    <property type="entry name" value="SnoaL-like"/>
</dbReference>
<sequence length="180" mass="20347">MAYLNANSGFPPLPNTTSLQVTAEERSSAIDFVNRINTLFEEFDQDMISSTFLPDASLRHAYGTFRGRAELEGFTRKIYLPLIPGVSRHATNHIVDRDEETGAVVVRYHNLLVRHIWAEDAGKVTTKGAIMVTDDLPRIWFWLTTLDRLKMTDEGWRVQERIIGATVINKDLDSKSGPKA</sequence>
<gene>
    <name evidence="2" type="ORF">QQX98_003229</name>
</gene>